<dbReference type="PANTHER" id="PTHR15354">
    <property type="entry name" value="MUF1"/>
    <property type="match status" value="1"/>
</dbReference>
<keyword evidence="5" id="KW-0833">Ubl conjugation pathway</keyword>
<dbReference type="Gene3D" id="3.80.10.10">
    <property type="entry name" value="Ribonuclease Inhibitor"/>
    <property type="match status" value="1"/>
</dbReference>
<dbReference type="InterPro" id="IPR032675">
    <property type="entry name" value="LRR_dom_sf"/>
</dbReference>
<keyword evidence="4" id="KW-0677">Repeat</keyword>
<feature type="region of interest" description="Disordered" evidence="6">
    <location>
        <begin position="321"/>
        <end position="354"/>
    </location>
</feature>
<evidence type="ECO:0000256" key="6">
    <source>
        <dbReference type="SAM" id="MobiDB-lite"/>
    </source>
</evidence>
<dbReference type="OrthoDB" id="9415738at2759"/>
<organism evidence="7 8">
    <name type="scientific">Phrynocephalus forsythii</name>
    <dbReference type="NCBI Taxonomy" id="171643"/>
    <lineage>
        <taxon>Eukaryota</taxon>
        <taxon>Metazoa</taxon>
        <taxon>Chordata</taxon>
        <taxon>Craniata</taxon>
        <taxon>Vertebrata</taxon>
        <taxon>Euteleostomi</taxon>
        <taxon>Lepidosauria</taxon>
        <taxon>Squamata</taxon>
        <taxon>Bifurcata</taxon>
        <taxon>Unidentata</taxon>
        <taxon>Episquamata</taxon>
        <taxon>Toxicofera</taxon>
        <taxon>Iguania</taxon>
        <taxon>Acrodonta</taxon>
        <taxon>Agamidae</taxon>
        <taxon>Agaminae</taxon>
        <taxon>Phrynocephalus</taxon>
    </lineage>
</organism>
<dbReference type="Proteomes" id="UP001142489">
    <property type="component" value="Unassembled WGS sequence"/>
</dbReference>
<keyword evidence="2" id="KW-0597">Phosphoprotein</keyword>
<evidence type="ECO:0000256" key="2">
    <source>
        <dbReference type="ARBA" id="ARBA00022553"/>
    </source>
</evidence>
<name>A0A9Q1B3B4_9SAUR</name>
<evidence type="ECO:0000256" key="1">
    <source>
        <dbReference type="ARBA" id="ARBA00014201"/>
    </source>
</evidence>
<reference evidence="7" key="1">
    <citation type="journal article" date="2023" name="DNA Res.">
        <title>Chromosome-level genome assembly of Phrynocephalus forsythii using third-generation DNA sequencing and Hi-C analysis.</title>
        <authorList>
            <person name="Qi Y."/>
            <person name="Zhao W."/>
            <person name="Zhao Y."/>
            <person name="Niu C."/>
            <person name="Cao S."/>
            <person name="Zhang Y."/>
        </authorList>
    </citation>
    <scope>NUCLEOTIDE SEQUENCE</scope>
    <source>
        <tissue evidence="7">Muscle</tissue>
    </source>
</reference>
<proteinExistence type="predicted"/>
<keyword evidence="8" id="KW-1185">Reference proteome</keyword>
<dbReference type="SUPFAM" id="SSF52047">
    <property type="entry name" value="RNI-like"/>
    <property type="match status" value="1"/>
</dbReference>
<evidence type="ECO:0000256" key="5">
    <source>
        <dbReference type="ARBA" id="ARBA00022786"/>
    </source>
</evidence>
<evidence type="ECO:0000313" key="7">
    <source>
        <dbReference type="EMBL" id="KAJ7332777.1"/>
    </source>
</evidence>
<dbReference type="GO" id="GO:0005634">
    <property type="term" value="C:nucleus"/>
    <property type="evidence" value="ECO:0007669"/>
    <property type="project" value="TreeGrafter"/>
</dbReference>
<dbReference type="AlphaFoldDB" id="A0A9Q1B3B4"/>
<dbReference type="InterPro" id="IPR026137">
    <property type="entry name" value="Leu_rpt_41"/>
</dbReference>
<evidence type="ECO:0000313" key="8">
    <source>
        <dbReference type="Proteomes" id="UP001142489"/>
    </source>
</evidence>
<accession>A0A9Q1B3B4</accession>
<gene>
    <name evidence="7" type="ORF">JRQ81_014957</name>
</gene>
<dbReference type="GO" id="GO:0005737">
    <property type="term" value="C:cytoplasm"/>
    <property type="evidence" value="ECO:0007669"/>
    <property type="project" value="TreeGrafter"/>
</dbReference>
<comment type="caution">
    <text evidence="7">The sequence shown here is derived from an EMBL/GenBank/DDBJ whole genome shotgun (WGS) entry which is preliminary data.</text>
</comment>
<keyword evidence="3" id="KW-0433">Leucine-rich repeat</keyword>
<sequence>METKSGEEAGGQNPLSLFELSGAVVSSVMGRVEKEVWALPGPILKGILPLLNIYYLERIEETAVKKGLSTQPIWCKLWFDIMKTRPSRLESIKCWRKKFLETFFSNVLRGILDVSSHQRLNDPCFLPLLYTSQHVTQLTIYNMLEGISELMAEHNQEVLDRLAVSLQALTFRHLLPTGQSTRQQLSWFLHRLIHHGAVDHLSMYSWPDPDPALLALILKMSAGVWHPGKTPTNQETFCQLCRKKFINQSQKLEHEHKPLWGQNTQFHRSAAGQCSGKERKSEKMLPRVSQGAVVGCENAAQSVSTSCETLKDPVDCGVGCSPPQSRRQHSTSSETDVASPSCSPNKTSPHVPPLEIPQKRCKVATTKNHSCCQRTGKAPTDSEDLYDFVFAVAREEQEKALSSRRRVGEGKNPTDCSFVPSEPASDSDAACAAGARLVGITSMKSVGHFRSVATLEVFSIPLTRNTCQMLGNLLSSWVSLKTLVLTLNGLGLGIFNILAGLRALSRHSDYSLRVVRISDMFSHVPCMNLVHSFLRAVPLLQILLVSFDLKTAPEWNKSEESWDMLFLQEEIPEGHLEQLEIRFPREPLQTSHLIPVLKASRSLQSLSLDSVAISCPQEVGLLLHALKEYSPNLKKLSFHDVNLSGHSKEVLLLLQDPVLQEITFSFCRLFENCTAELFSEIINVVKKNSSLKTLRIPGNRLGNHRLVAVADIFSEDSCCSICHLDVSSNCIKPDGLLEFAKKLEGYIAQQHREQIRLTQLCLYQNWLDQDATTAQEALWRLKAICNVVSDTWDASQAFADYISVM</sequence>
<dbReference type="PANTHER" id="PTHR15354:SF1">
    <property type="entry name" value="LEUCINE-RICH REPEAT-CONTAINING PROTEIN 41"/>
    <property type="match status" value="1"/>
</dbReference>
<feature type="compositionally biased region" description="Polar residues" evidence="6">
    <location>
        <begin position="322"/>
        <end position="348"/>
    </location>
</feature>
<evidence type="ECO:0000256" key="3">
    <source>
        <dbReference type="ARBA" id="ARBA00022614"/>
    </source>
</evidence>
<dbReference type="EMBL" id="JAPFRF010000005">
    <property type="protein sequence ID" value="KAJ7332777.1"/>
    <property type="molecule type" value="Genomic_DNA"/>
</dbReference>
<evidence type="ECO:0000256" key="4">
    <source>
        <dbReference type="ARBA" id="ARBA00022737"/>
    </source>
</evidence>
<protein>
    <recommendedName>
        <fullName evidence="1">Leucine-rich repeat-containing protein 41</fullName>
    </recommendedName>
</protein>